<keyword evidence="1" id="KW-0175">Coiled coil</keyword>
<organism evidence="3 4">
    <name type="scientific">Antrodiella citrinella</name>
    <dbReference type="NCBI Taxonomy" id="2447956"/>
    <lineage>
        <taxon>Eukaryota</taxon>
        <taxon>Fungi</taxon>
        <taxon>Dikarya</taxon>
        <taxon>Basidiomycota</taxon>
        <taxon>Agaricomycotina</taxon>
        <taxon>Agaricomycetes</taxon>
        <taxon>Polyporales</taxon>
        <taxon>Steccherinaceae</taxon>
        <taxon>Antrodiella</taxon>
    </lineage>
</organism>
<feature type="region of interest" description="Disordered" evidence="2">
    <location>
        <begin position="266"/>
        <end position="293"/>
    </location>
</feature>
<dbReference type="Proteomes" id="UP000308730">
    <property type="component" value="Unassembled WGS sequence"/>
</dbReference>
<reference evidence="3 4" key="1">
    <citation type="submission" date="2019-02" db="EMBL/GenBank/DDBJ databases">
        <title>Genome sequencing of the rare red list fungi Antrodiella citrinella (Flaviporus citrinellus).</title>
        <authorList>
            <person name="Buettner E."/>
            <person name="Kellner H."/>
        </authorList>
    </citation>
    <scope>NUCLEOTIDE SEQUENCE [LARGE SCALE GENOMIC DNA]</scope>
    <source>
        <strain evidence="3 4">DSM 108506</strain>
    </source>
</reference>
<gene>
    <name evidence="3" type="ORF">EUX98_g6142</name>
</gene>
<proteinExistence type="predicted"/>
<accession>A0A4S4MQ28</accession>
<feature type="compositionally biased region" description="Acidic residues" evidence="2">
    <location>
        <begin position="283"/>
        <end position="293"/>
    </location>
</feature>
<comment type="caution">
    <text evidence="3">The sequence shown here is derived from an EMBL/GenBank/DDBJ whole genome shotgun (WGS) entry which is preliminary data.</text>
</comment>
<feature type="coiled-coil region" evidence="1">
    <location>
        <begin position="135"/>
        <end position="172"/>
    </location>
</feature>
<dbReference type="EMBL" id="SGPM01000205">
    <property type="protein sequence ID" value="THH28059.1"/>
    <property type="molecule type" value="Genomic_DNA"/>
</dbReference>
<feature type="region of interest" description="Disordered" evidence="2">
    <location>
        <begin position="14"/>
        <end position="45"/>
    </location>
</feature>
<evidence type="ECO:0000313" key="3">
    <source>
        <dbReference type="EMBL" id="THH28059.1"/>
    </source>
</evidence>
<sequence length="293" mass="32485">MAVTKYNRQFNVRRQSAAQKTHLKKLQAGRSGHHEPKATSSTSRRKVAVLVPLTPPGGRVDQATPAELDAAHMRTTNEVCEGTLGSTIQAKARSPAKTLHMINASAVHKQNNTEAFEAAHTTEELEKFVRRKACEEDTRHALQEVRAEHARVQKENSERKEVSRKARKAKRTARDNVLEQLEIHLEPAFWDNSTVARQPTVKDISLQLSWLRVPSRGVKVPAGPSKAQRAELVQALVEVLRGLDEDKVKLLYAQNVAEREHAVLLPSTDGIPGETVGGTVGDEQSESEEDEDD</sequence>
<protein>
    <submittedName>
        <fullName evidence="3">Uncharacterized protein</fullName>
    </submittedName>
</protein>
<evidence type="ECO:0000256" key="1">
    <source>
        <dbReference type="SAM" id="Coils"/>
    </source>
</evidence>
<dbReference type="AlphaFoldDB" id="A0A4S4MQ28"/>
<keyword evidence="4" id="KW-1185">Reference proteome</keyword>
<evidence type="ECO:0000256" key="2">
    <source>
        <dbReference type="SAM" id="MobiDB-lite"/>
    </source>
</evidence>
<dbReference type="OrthoDB" id="3236156at2759"/>
<evidence type="ECO:0000313" key="4">
    <source>
        <dbReference type="Proteomes" id="UP000308730"/>
    </source>
</evidence>
<name>A0A4S4MQ28_9APHY</name>